<keyword evidence="4" id="KW-0732">Signal</keyword>
<dbReference type="EMBL" id="JAKWJU010000002">
    <property type="protein sequence ID" value="MCH6159531.1"/>
    <property type="molecule type" value="Genomic_DNA"/>
</dbReference>
<evidence type="ECO:0000256" key="3">
    <source>
        <dbReference type="ARBA" id="ARBA00022448"/>
    </source>
</evidence>
<gene>
    <name evidence="6" type="ORF">MMA15_03595</name>
</gene>
<comment type="subcellular location">
    <subcellularLocation>
        <location evidence="1">Cell envelope</location>
    </subcellularLocation>
</comment>
<reference evidence="6" key="1">
    <citation type="submission" date="2022-03" db="EMBL/GenBank/DDBJ databases">
        <authorList>
            <person name="Santos J.D.N."/>
            <person name="Kallscheuer N."/>
            <person name="Jogler C."/>
            <person name="Lage O.M."/>
        </authorList>
    </citation>
    <scope>NUCLEOTIDE SEQUENCE</scope>
    <source>
        <strain evidence="6">M600PL45_2</strain>
    </source>
</reference>
<dbReference type="PROSITE" id="PS51318">
    <property type="entry name" value="TAT"/>
    <property type="match status" value="1"/>
</dbReference>
<organism evidence="6 7">
    <name type="scientific">Streptomyces marispadix</name>
    <dbReference type="NCBI Taxonomy" id="2922868"/>
    <lineage>
        <taxon>Bacteria</taxon>
        <taxon>Bacillati</taxon>
        <taxon>Actinomycetota</taxon>
        <taxon>Actinomycetes</taxon>
        <taxon>Kitasatosporales</taxon>
        <taxon>Streptomycetaceae</taxon>
        <taxon>Streptomyces</taxon>
    </lineage>
</organism>
<dbReference type="Proteomes" id="UP001166784">
    <property type="component" value="Unassembled WGS sequence"/>
</dbReference>
<evidence type="ECO:0000259" key="5">
    <source>
        <dbReference type="PROSITE" id="PS50983"/>
    </source>
</evidence>
<feature type="domain" description="Fe/B12 periplasmic-binding" evidence="5">
    <location>
        <begin position="66"/>
        <end position="344"/>
    </location>
</feature>
<dbReference type="SUPFAM" id="SSF53807">
    <property type="entry name" value="Helical backbone' metal receptor"/>
    <property type="match status" value="1"/>
</dbReference>
<dbReference type="InterPro" id="IPR051313">
    <property type="entry name" value="Bact_iron-sidero_bind"/>
</dbReference>
<sequence>MPHPSAPSASSPSLSRRGLLAAGGAVGLGALLTACGGSGSNSGKGGGAWSFTDDRKKKISLDAAPKRVVAYVGTAAALHDFGAGDVIAGVFGPTKKKNGDPDVLAGDLDVKKLEVIGNAYGEFDIEKYAKVRPDLLVTNMYVKDALWYVPEESKSKILKLAPSLALKTAETSMLDSIERFAELARSLGADLEAERVTSAKARFEKAAEKLRKAAKASGGLKVMAASGAPDLMYVSDPSANADLRYFKELGVDLVVPEKISKQGFFEELSWENADKYKADLIILDNRTQALQPPALKSKPTWSDLPAVKADQVTTWNAEPRFSYAGAAPLLEELAEAIEGAKKVS</sequence>
<evidence type="ECO:0000313" key="6">
    <source>
        <dbReference type="EMBL" id="MCH6159531.1"/>
    </source>
</evidence>
<keyword evidence="7" id="KW-1185">Reference proteome</keyword>
<comment type="similarity">
    <text evidence="2">Belongs to the bacterial solute-binding protein 8 family.</text>
</comment>
<keyword evidence="3" id="KW-0813">Transport</keyword>
<dbReference type="Gene3D" id="3.40.50.1980">
    <property type="entry name" value="Nitrogenase molybdenum iron protein domain"/>
    <property type="match status" value="2"/>
</dbReference>
<accession>A0ABS9STZ8</accession>
<evidence type="ECO:0000256" key="1">
    <source>
        <dbReference type="ARBA" id="ARBA00004196"/>
    </source>
</evidence>
<dbReference type="InterPro" id="IPR006311">
    <property type="entry name" value="TAT_signal"/>
</dbReference>
<evidence type="ECO:0000256" key="4">
    <source>
        <dbReference type="ARBA" id="ARBA00022729"/>
    </source>
</evidence>
<dbReference type="RefSeq" id="WP_241057460.1">
    <property type="nucleotide sequence ID" value="NZ_JAKWJU010000002.1"/>
</dbReference>
<dbReference type="PROSITE" id="PS50983">
    <property type="entry name" value="FE_B12_PBP"/>
    <property type="match status" value="1"/>
</dbReference>
<evidence type="ECO:0000313" key="7">
    <source>
        <dbReference type="Proteomes" id="UP001166784"/>
    </source>
</evidence>
<protein>
    <submittedName>
        <fullName evidence="6">ABC transporter substrate-binding protein</fullName>
    </submittedName>
</protein>
<name>A0ABS9STZ8_9ACTN</name>
<dbReference type="PANTHER" id="PTHR30532">
    <property type="entry name" value="IRON III DICITRATE-BINDING PERIPLASMIC PROTEIN"/>
    <property type="match status" value="1"/>
</dbReference>
<dbReference type="PANTHER" id="PTHR30532:SF24">
    <property type="entry name" value="FERRIC ENTEROBACTIN-BINDING PERIPLASMIC PROTEIN FEPB"/>
    <property type="match status" value="1"/>
</dbReference>
<dbReference type="InterPro" id="IPR002491">
    <property type="entry name" value="ABC_transptr_periplasmic_BD"/>
</dbReference>
<comment type="caution">
    <text evidence="6">The sequence shown here is derived from an EMBL/GenBank/DDBJ whole genome shotgun (WGS) entry which is preliminary data.</text>
</comment>
<proteinExistence type="inferred from homology"/>
<reference evidence="6" key="2">
    <citation type="journal article" date="2023" name="Int. J. Syst. Evol. Microbiol.">
        <title>Streptomyces marispadix sp. nov., isolated from marine beach sediment of the Northern Coast of Portugal.</title>
        <authorList>
            <person name="dos Santos J.D.N."/>
            <person name="Vitorino I.R."/>
            <person name="Kallscheuer N."/>
            <person name="Srivastava A."/>
            <person name="Krautwurst S."/>
            <person name="Marz M."/>
            <person name="Jogler C."/>
            <person name="Lobo Da Cunha A."/>
            <person name="Catita J."/>
            <person name="Goncalves H."/>
            <person name="Gonzalez I."/>
            <person name="Reyes F."/>
            <person name="Lage O.M."/>
        </authorList>
    </citation>
    <scope>NUCLEOTIDE SEQUENCE</scope>
    <source>
        <strain evidence="6">M600PL45_2</strain>
    </source>
</reference>
<dbReference type="Pfam" id="PF01497">
    <property type="entry name" value="Peripla_BP_2"/>
    <property type="match status" value="1"/>
</dbReference>
<evidence type="ECO:0000256" key="2">
    <source>
        <dbReference type="ARBA" id="ARBA00008814"/>
    </source>
</evidence>